<protein>
    <submittedName>
        <fullName evidence="2">Uncharacterized protein</fullName>
    </submittedName>
</protein>
<evidence type="ECO:0000313" key="2">
    <source>
        <dbReference type="EMBL" id="MBA1158672.1"/>
    </source>
</evidence>
<proteinExistence type="predicted"/>
<organism evidence="2 3">
    <name type="scientific">Microvirga mediterraneensis</name>
    <dbReference type="NCBI Taxonomy" id="2754695"/>
    <lineage>
        <taxon>Bacteria</taxon>
        <taxon>Pseudomonadati</taxon>
        <taxon>Pseudomonadota</taxon>
        <taxon>Alphaproteobacteria</taxon>
        <taxon>Hyphomicrobiales</taxon>
        <taxon>Methylobacteriaceae</taxon>
        <taxon>Microvirga</taxon>
    </lineage>
</organism>
<comment type="caution">
    <text evidence="2">The sequence shown here is derived from an EMBL/GenBank/DDBJ whole genome shotgun (WGS) entry which is preliminary data.</text>
</comment>
<sequence length="293" mass="32257">MAAFAWAQMDERQRKAFKKSHGTDPKVIVAHAAGSLAFNYGAFTAQAGKKNFGENLSRHLATRFSAALAHAFPGILPSPDGKGHESKARTSKGYKKLDVNYSTPELGLGLGVSIKTINAIDAKSKRFTKNYTRVDAELRAEAADYHERQPYATMVAVIFLPVAACEDASEKDPSSFGAAVRLFRHRAGRHDTAHSGMLFERVFIGLYDTDPATFGETYFVDVTSPPPWSGRPRSSLSFDEVVSAIIAEYDRRNKPEFIWESAVPTEAYEEEDELTEEDSDDEEDQEGVPPAVG</sequence>
<gene>
    <name evidence="2" type="ORF">H0S73_21445</name>
</gene>
<dbReference type="AlphaFoldDB" id="A0A838BUB6"/>
<dbReference type="EMBL" id="JACDXJ010000001">
    <property type="protein sequence ID" value="MBA1158672.1"/>
    <property type="molecule type" value="Genomic_DNA"/>
</dbReference>
<dbReference type="RefSeq" id="WP_181054037.1">
    <property type="nucleotide sequence ID" value="NZ_JACDXJ010000001.1"/>
</dbReference>
<feature type="compositionally biased region" description="Acidic residues" evidence="1">
    <location>
        <begin position="267"/>
        <end position="286"/>
    </location>
</feature>
<reference evidence="2 3" key="1">
    <citation type="submission" date="2020-07" db="EMBL/GenBank/DDBJ databases">
        <title>Draft genome and description of Microvirga mediterraneensis Marseille-Q2068 sp. nov.</title>
        <authorList>
            <person name="Boxberger M."/>
        </authorList>
    </citation>
    <scope>NUCLEOTIDE SEQUENCE [LARGE SCALE GENOMIC DNA]</scope>
    <source>
        <strain evidence="2 3">Marseille-Q2068</strain>
    </source>
</reference>
<evidence type="ECO:0000256" key="1">
    <source>
        <dbReference type="SAM" id="MobiDB-lite"/>
    </source>
</evidence>
<evidence type="ECO:0000313" key="3">
    <source>
        <dbReference type="Proteomes" id="UP000572984"/>
    </source>
</evidence>
<dbReference type="Proteomes" id="UP000572984">
    <property type="component" value="Unassembled WGS sequence"/>
</dbReference>
<accession>A0A838BUB6</accession>
<name>A0A838BUB6_9HYPH</name>
<feature type="region of interest" description="Disordered" evidence="1">
    <location>
        <begin position="262"/>
        <end position="293"/>
    </location>
</feature>
<keyword evidence="3" id="KW-1185">Reference proteome</keyword>